<organism evidence="2 3">
    <name type="scientific">Enterococcus casseliflavus</name>
    <name type="common">Enterococcus flavescens</name>
    <dbReference type="NCBI Taxonomy" id="37734"/>
    <lineage>
        <taxon>Bacteria</taxon>
        <taxon>Bacillati</taxon>
        <taxon>Bacillota</taxon>
        <taxon>Bacilli</taxon>
        <taxon>Lactobacillales</taxon>
        <taxon>Enterococcaceae</taxon>
        <taxon>Enterococcus</taxon>
    </lineage>
</organism>
<evidence type="ECO:0000313" key="3">
    <source>
        <dbReference type="Proteomes" id="UP000286288"/>
    </source>
</evidence>
<dbReference type="Proteomes" id="UP001268896">
    <property type="component" value="Unassembled WGS sequence"/>
</dbReference>
<dbReference type="Proteomes" id="UP000286288">
    <property type="component" value="Unassembled WGS sequence"/>
</dbReference>
<accession>A0A1G9G2C2</accession>
<name>A0A1G9G2C2_ENTCA</name>
<dbReference type="OrthoDB" id="2186315at2"/>
<dbReference type="EMBL" id="JARQDV010000014">
    <property type="protein sequence ID" value="MDT2965935.1"/>
    <property type="molecule type" value="Genomic_DNA"/>
</dbReference>
<dbReference type="GeneID" id="15142783"/>
<evidence type="ECO:0000313" key="1">
    <source>
        <dbReference type="EMBL" id="MDT2965935.1"/>
    </source>
</evidence>
<proteinExistence type="predicted"/>
<reference evidence="2 3" key="1">
    <citation type="submission" date="2018-08" db="EMBL/GenBank/DDBJ databases">
        <title>A genome reference for cultivated species of the human gut microbiota.</title>
        <authorList>
            <person name="Zou Y."/>
            <person name="Xue W."/>
            <person name="Luo G."/>
        </authorList>
    </citation>
    <scope>NUCLEOTIDE SEQUENCE [LARGE SCALE GENOMIC DNA]</scope>
    <source>
        <strain evidence="2 3">AF48-16</strain>
    </source>
</reference>
<dbReference type="RefSeq" id="WP_015510084.1">
    <property type="nucleotide sequence ID" value="NZ_BJMG01000003.1"/>
</dbReference>
<evidence type="ECO:0000313" key="2">
    <source>
        <dbReference type="EMBL" id="RHK06482.1"/>
    </source>
</evidence>
<comment type="caution">
    <text evidence="2">The sequence shown here is derived from an EMBL/GenBank/DDBJ whole genome shotgun (WGS) entry which is preliminary data.</text>
</comment>
<reference evidence="1" key="2">
    <citation type="submission" date="2023-03" db="EMBL/GenBank/DDBJ databases">
        <authorList>
            <person name="Shen W."/>
            <person name="Cai J."/>
        </authorList>
    </citation>
    <scope>NUCLEOTIDE SEQUENCE</scope>
    <source>
        <strain evidence="1">K72-2</strain>
    </source>
</reference>
<gene>
    <name evidence="2" type="ORF">DW084_07920</name>
    <name evidence="1" type="ORF">P7I32_15180</name>
</gene>
<sequence>MKKTDLNHLSPAVQKALHADFVFLVWPDKVQHFPARQWTTSDYQQMLTEKLTGEPRFFLWENYLVATGENDLLVLMPKYHQINDLVETPAPLF</sequence>
<dbReference type="AlphaFoldDB" id="A0A1G9G2C2"/>
<protein>
    <submittedName>
        <fullName evidence="2">Uncharacterized protein</fullName>
    </submittedName>
</protein>
<dbReference type="EMBL" id="QRMZ01000009">
    <property type="protein sequence ID" value="RHK06482.1"/>
    <property type="molecule type" value="Genomic_DNA"/>
</dbReference>